<dbReference type="Gene3D" id="3.40.30.10">
    <property type="entry name" value="Glutaredoxin"/>
    <property type="match status" value="1"/>
</dbReference>
<gene>
    <name evidence="3" type="ORF">F0919_01740</name>
</gene>
<dbReference type="InterPro" id="IPR026444">
    <property type="entry name" value="Secre_tail"/>
</dbReference>
<keyword evidence="4" id="KW-1185">Reference proteome</keyword>
<evidence type="ECO:0000313" key="3">
    <source>
        <dbReference type="EMBL" id="KAA5536414.1"/>
    </source>
</evidence>
<organism evidence="3 4">
    <name type="scientific">Taibaiella lutea</name>
    <dbReference type="NCBI Taxonomy" id="2608001"/>
    <lineage>
        <taxon>Bacteria</taxon>
        <taxon>Pseudomonadati</taxon>
        <taxon>Bacteroidota</taxon>
        <taxon>Chitinophagia</taxon>
        <taxon>Chitinophagales</taxon>
        <taxon>Chitinophagaceae</taxon>
        <taxon>Taibaiella</taxon>
    </lineage>
</organism>
<sequence>MKKLLLAALCVSASATLFAQVPDMKSRSVVFKFTETWCGPCGEWGWELAEDIIGDLGDKGYYIGVMGSSTPATMDANCYDAFESNFPITGYPTFMVNNTDGGFILSSVQNVYNPVYTTAPVVSPAGVYTIANNKITLNTKTKFWSNTTGDYYVAAYVVEDSVLATQNGQTGMVGHHHILRGSMNTDLSPWGQNLVNGSVNANAEYTKAFTMDIAQGWVANKLEVYVIIYKKEGTTYKVVNAKKASLPTTGIAEISGLKGVKLFPNPAGRNGANISFDLAKASYLSINVTDMSGRVVQTIKGKDYATGVNNVFIPTSMLMSGAYSINIYGNEGVQHEALIINN</sequence>
<protein>
    <submittedName>
        <fullName evidence="3">Omp28-related outer membrane protein</fullName>
    </submittedName>
</protein>
<dbReference type="Proteomes" id="UP000323632">
    <property type="component" value="Unassembled WGS sequence"/>
</dbReference>
<dbReference type="Pfam" id="PF11551">
    <property type="entry name" value="Omp28"/>
    <property type="match status" value="1"/>
</dbReference>
<dbReference type="Pfam" id="PF18962">
    <property type="entry name" value="Por_Secre_tail"/>
    <property type="match status" value="1"/>
</dbReference>
<name>A0A5M6CMQ6_9BACT</name>
<evidence type="ECO:0000256" key="1">
    <source>
        <dbReference type="SAM" id="SignalP"/>
    </source>
</evidence>
<accession>A0A5M6CMQ6</accession>
<dbReference type="InterPro" id="IPR013783">
    <property type="entry name" value="Ig-like_fold"/>
</dbReference>
<dbReference type="Gene3D" id="2.60.40.10">
    <property type="entry name" value="Immunoglobulins"/>
    <property type="match status" value="1"/>
</dbReference>
<dbReference type="EMBL" id="VWSH01000001">
    <property type="protein sequence ID" value="KAA5536414.1"/>
    <property type="molecule type" value="Genomic_DNA"/>
</dbReference>
<dbReference type="RefSeq" id="WP_150030985.1">
    <property type="nucleotide sequence ID" value="NZ_VWSH01000001.1"/>
</dbReference>
<evidence type="ECO:0000259" key="2">
    <source>
        <dbReference type="Pfam" id="PF18962"/>
    </source>
</evidence>
<reference evidence="3 4" key="1">
    <citation type="submission" date="2019-09" db="EMBL/GenBank/DDBJ databases">
        <title>Genome sequence and assembly of Taibaiella sp.</title>
        <authorList>
            <person name="Chhetri G."/>
        </authorList>
    </citation>
    <scope>NUCLEOTIDE SEQUENCE [LARGE SCALE GENOMIC DNA]</scope>
    <source>
        <strain evidence="3 4">KVB11</strain>
    </source>
</reference>
<comment type="caution">
    <text evidence="3">The sequence shown here is derived from an EMBL/GenBank/DDBJ whole genome shotgun (WGS) entry which is preliminary data.</text>
</comment>
<keyword evidence="1" id="KW-0732">Signal</keyword>
<dbReference type="AlphaFoldDB" id="A0A5M6CMQ6"/>
<evidence type="ECO:0000313" key="4">
    <source>
        <dbReference type="Proteomes" id="UP000323632"/>
    </source>
</evidence>
<feature type="domain" description="Secretion system C-terminal sorting" evidence="2">
    <location>
        <begin position="262"/>
        <end position="340"/>
    </location>
</feature>
<dbReference type="NCBIfam" id="TIGR04183">
    <property type="entry name" value="Por_Secre_tail"/>
    <property type="match status" value="1"/>
</dbReference>
<feature type="signal peptide" evidence="1">
    <location>
        <begin position="1"/>
        <end position="19"/>
    </location>
</feature>
<proteinExistence type="predicted"/>
<feature type="chain" id="PRO_5024273539" evidence="1">
    <location>
        <begin position="20"/>
        <end position="342"/>
    </location>
</feature>
<dbReference type="InterPro" id="IPR036249">
    <property type="entry name" value="Thioredoxin-like_sf"/>
</dbReference>
<dbReference type="SUPFAM" id="SSF52833">
    <property type="entry name" value="Thioredoxin-like"/>
    <property type="match status" value="1"/>
</dbReference>
<dbReference type="InterPro" id="IPR021615">
    <property type="entry name" value="Omp28"/>
</dbReference>